<dbReference type="Proteomes" id="UP000294702">
    <property type="component" value="Unassembled WGS sequence"/>
</dbReference>
<evidence type="ECO:0008006" key="3">
    <source>
        <dbReference type="Google" id="ProtNLM"/>
    </source>
</evidence>
<evidence type="ECO:0000313" key="1">
    <source>
        <dbReference type="EMBL" id="TCJ97956.1"/>
    </source>
</evidence>
<dbReference type="OrthoDB" id="5678701at2"/>
<dbReference type="RefSeq" id="WP_132691150.1">
    <property type="nucleotide sequence ID" value="NZ_SMFT01000003.1"/>
</dbReference>
<gene>
    <name evidence="1" type="ORF">EV694_1553</name>
</gene>
<dbReference type="EMBL" id="SMFT01000003">
    <property type="protein sequence ID" value="TCJ97956.1"/>
    <property type="molecule type" value="Genomic_DNA"/>
</dbReference>
<evidence type="ECO:0000313" key="2">
    <source>
        <dbReference type="Proteomes" id="UP000294702"/>
    </source>
</evidence>
<protein>
    <recommendedName>
        <fullName evidence="3">Ogr/Delta-like zinc finger protein</fullName>
    </recommendedName>
</protein>
<dbReference type="AlphaFoldDB" id="A0A4R1FRM4"/>
<organism evidence="1 2">
    <name type="scientific">Volucribacter psittacicida</name>
    <dbReference type="NCBI Taxonomy" id="203482"/>
    <lineage>
        <taxon>Bacteria</taxon>
        <taxon>Pseudomonadati</taxon>
        <taxon>Pseudomonadota</taxon>
        <taxon>Gammaproteobacteria</taxon>
        <taxon>Pasteurellales</taxon>
        <taxon>Pasteurellaceae</taxon>
        <taxon>Volucribacter</taxon>
    </lineage>
</organism>
<reference evidence="1 2" key="1">
    <citation type="submission" date="2019-03" db="EMBL/GenBank/DDBJ databases">
        <title>Genomic Encyclopedia of Type Strains, Phase IV (KMG-IV): sequencing the most valuable type-strain genomes for metagenomic binning, comparative biology and taxonomic classification.</title>
        <authorList>
            <person name="Goeker M."/>
        </authorList>
    </citation>
    <scope>NUCLEOTIDE SEQUENCE [LARGE SCALE GENOMIC DNA]</scope>
    <source>
        <strain evidence="1 2">DSM 15534</strain>
    </source>
</reference>
<keyword evidence="2" id="KW-1185">Reference proteome</keyword>
<comment type="caution">
    <text evidence="1">The sequence shown here is derived from an EMBL/GenBank/DDBJ whole genome shotgun (WGS) entry which is preliminary data.</text>
</comment>
<sequence length="78" mass="8884">MKGLMIKCPECGKALKIRTSERPGACLTLARAYCPECDIKAQINVQLEHIQKGTFEPVKQNHQWQQDIAIKQKLTKPH</sequence>
<proteinExistence type="predicted"/>
<accession>A0A4R1FRM4</accession>
<name>A0A4R1FRM4_9PAST</name>